<reference evidence="1" key="5">
    <citation type="journal article" date="2021" name="G3 (Bethesda)">
        <title>Aegilops tauschii genome assembly Aet v5.0 features greater sequence contiguity and improved annotation.</title>
        <authorList>
            <person name="Wang L."/>
            <person name="Zhu T."/>
            <person name="Rodriguez J.C."/>
            <person name="Deal K.R."/>
            <person name="Dubcovsky J."/>
            <person name="McGuire P.E."/>
            <person name="Lux T."/>
            <person name="Spannagl M."/>
            <person name="Mayer K.F.X."/>
            <person name="Baldrich P."/>
            <person name="Meyers B.C."/>
            <person name="Huo N."/>
            <person name="Gu Y.Q."/>
            <person name="Zhou H."/>
            <person name="Devos K.M."/>
            <person name="Bennetzen J.L."/>
            <person name="Unver T."/>
            <person name="Budak H."/>
            <person name="Gulick P.J."/>
            <person name="Galiba G."/>
            <person name="Kalapos B."/>
            <person name="Nelson D.R."/>
            <person name="Li P."/>
            <person name="You F.M."/>
            <person name="Luo M.C."/>
            <person name="Dvorak J."/>
        </authorList>
    </citation>
    <scope>NUCLEOTIDE SEQUENCE [LARGE SCALE GENOMIC DNA]</scope>
    <source>
        <strain evidence="1">cv. AL8/78</strain>
    </source>
</reference>
<reference evidence="1" key="3">
    <citation type="journal article" date="2017" name="Nature">
        <title>Genome sequence of the progenitor of the wheat D genome Aegilops tauschii.</title>
        <authorList>
            <person name="Luo M.C."/>
            <person name="Gu Y.Q."/>
            <person name="Puiu D."/>
            <person name="Wang H."/>
            <person name="Twardziok S.O."/>
            <person name="Deal K.R."/>
            <person name="Huo N."/>
            <person name="Zhu T."/>
            <person name="Wang L."/>
            <person name="Wang Y."/>
            <person name="McGuire P.E."/>
            <person name="Liu S."/>
            <person name="Long H."/>
            <person name="Ramasamy R.K."/>
            <person name="Rodriguez J.C."/>
            <person name="Van S.L."/>
            <person name="Yuan L."/>
            <person name="Wang Z."/>
            <person name="Xia Z."/>
            <person name="Xiao L."/>
            <person name="Anderson O.D."/>
            <person name="Ouyang S."/>
            <person name="Liang Y."/>
            <person name="Zimin A.V."/>
            <person name="Pertea G."/>
            <person name="Qi P."/>
            <person name="Bennetzen J.L."/>
            <person name="Dai X."/>
            <person name="Dawson M.W."/>
            <person name="Muller H.G."/>
            <person name="Kugler K."/>
            <person name="Rivarola-Duarte L."/>
            <person name="Spannagl M."/>
            <person name="Mayer K.F.X."/>
            <person name="Lu F.H."/>
            <person name="Bevan M.W."/>
            <person name="Leroy P."/>
            <person name="Li P."/>
            <person name="You F.M."/>
            <person name="Sun Q."/>
            <person name="Liu Z."/>
            <person name="Lyons E."/>
            <person name="Wicker T."/>
            <person name="Salzberg S.L."/>
            <person name="Devos K.M."/>
            <person name="Dvorak J."/>
        </authorList>
    </citation>
    <scope>NUCLEOTIDE SEQUENCE [LARGE SCALE GENOMIC DNA]</scope>
    <source>
        <strain evidence="1">cv. AL8/78</strain>
    </source>
</reference>
<organism evidence="1 2">
    <name type="scientific">Aegilops tauschii subsp. strangulata</name>
    <name type="common">Goatgrass</name>
    <dbReference type="NCBI Taxonomy" id="200361"/>
    <lineage>
        <taxon>Eukaryota</taxon>
        <taxon>Viridiplantae</taxon>
        <taxon>Streptophyta</taxon>
        <taxon>Embryophyta</taxon>
        <taxon>Tracheophyta</taxon>
        <taxon>Spermatophyta</taxon>
        <taxon>Magnoliopsida</taxon>
        <taxon>Liliopsida</taxon>
        <taxon>Poales</taxon>
        <taxon>Poaceae</taxon>
        <taxon>BOP clade</taxon>
        <taxon>Pooideae</taxon>
        <taxon>Triticodae</taxon>
        <taxon>Triticeae</taxon>
        <taxon>Triticinae</taxon>
        <taxon>Aegilops</taxon>
    </lineage>
</organism>
<accession>A0A453PV83</accession>
<reference evidence="2" key="2">
    <citation type="journal article" date="2017" name="Nat. Plants">
        <title>The Aegilops tauschii genome reveals multiple impacts of transposons.</title>
        <authorList>
            <person name="Zhao G."/>
            <person name="Zou C."/>
            <person name="Li K."/>
            <person name="Wang K."/>
            <person name="Li T."/>
            <person name="Gao L."/>
            <person name="Zhang X."/>
            <person name="Wang H."/>
            <person name="Yang Z."/>
            <person name="Liu X."/>
            <person name="Jiang W."/>
            <person name="Mao L."/>
            <person name="Kong X."/>
            <person name="Jiao Y."/>
            <person name="Jia J."/>
        </authorList>
    </citation>
    <scope>NUCLEOTIDE SEQUENCE [LARGE SCALE GENOMIC DNA]</scope>
    <source>
        <strain evidence="2">cv. AL8/78</strain>
    </source>
</reference>
<dbReference type="EnsemblPlants" id="AET6Gv20872100.40">
    <property type="protein sequence ID" value="AET6Gv20872100.40"/>
    <property type="gene ID" value="AET6Gv20872100"/>
</dbReference>
<dbReference type="Gramene" id="AET6Gv20872100.40">
    <property type="protein sequence ID" value="AET6Gv20872100.40"/>
    <property type="gene ID" value="AET6Gv20872100"/>
</dbReference>
<proteinExistence type="predicted"/>
<keyword evidence="2" id="KW-1185">Reference proteome</keyword>
<sequence length="123" mass="12965">MTDGTHTSSSTFFFLPSSLSLAFQQTPLVHETEAGELRPPARFTPRWTLARAPGEPAPGRLCLALHGGSGGSLHGDIDVSVASYCSMVDAGLAGRRARPCVGCRGLCGAGRRRRGEAGAEQRR</sequence>
<dbReference type="AlphaFoldDB" id="A0A453PV83"/>
<evidence type="ECO:0000313" key="2">
    <source>
        <dbReference type="Proteomes" id="UP000015105"/>
    </source>
</evidence>
<dbReference type="Proteomes" id="UP000015105">
    <property type="component" value="Chromosome 6D"/>
</dbReference>
<reference evidence="2" key="1">
    <citation type="journal article" date="2014" name="Science">
        <title>Ancient hybridizations among the ancestral genomes of bread wheat.</title>
        <authorList>
            <consortium name="International Wheat Genome Sequencing Consortium,"/>
            <person name="Marcussen T."/>
            <person name="Sandve S.R."/>
            <person name="Heier L."/>
            <person name="Spannagl M."/>
            <person name="Pfeifer M."/>
            <person name="Jakobsen K.S."/>
            <person name="Wulff B.B."/>
            <person name="Steuernagel B."/>
            <person name="Mayer K.F."/>
            <person name="Olsen O.A."/>
        </authorList>
    </citation>
    <scope>NUCLEOTIDE SEQUENCE [LARGE SCALE GENOMIC DNA]</scope>
    <source>
        <strain evidence="2">cv. AL8/78</strain>
    </source>
</reference>
<name>A0A453PV83_AEGTS</name>
<protein>
    <submittedName>
        <fullName evidence="1">Uncharacterized protein</fullName>
    </submittedName>
</protein>
<reference evidence="1" key="4">
    <citation type="submission" date="2019-03" db="UniProtKB">
        <authorList>
            <consortium name="EnsemblPlants"/>
        </authorList>
    </citation>
    <scope>IDENTIFICATION</scope>
</reference>
<evidence type="ECO:0000313" key="1">
    <source>
        <dbReference type="EnsemblPlants" id="AET6Gv20872100.40"/>
    </source>
</evidence>